<organism evidence="13 14">
    <name type="scientific">Paragonimus westermani</name>
    <dbReference type="NCBI Taxonomy" id="34504"/>
    <lineage>
        <taxon>Eukaryota</taxon>
        <taxon>Metazoa</taxon>
        <taxon>Spiralia</taxon>
        <taxon>Lophotrochozoa</taxon>
        <taxon>Platyhelminthes</taxon>
        <taxon>Trematoda</taxon>
        <taxon>Digenea</taxon>
        <taxon>Plagiorchiida</taxon>
        <taxon>Troglotremata</taxon>
        <taxon>Troglotrematidae</taxon>
        <taxon>Paragonimus</taxon>
    </lineage>
</organism>
<evidence type="ECO:0000313" key="13">
    <source>
        <dbReference type="EMBL" id="KAA3672137.1"/>
    </source>
</evidence>
<comment type="caution">
    <text evidence="13">The sequence shown here is derived from an EMBL/GenBank/DDBJ whole genome shotgun (WGS) entry which is preliminary data.</text>
</comment>
<comment type="function">
    <text evidence="1">Accessory subunit of the mitochondrial membrane respiratory chain NADH dehydrogenase (Complex I), that is believed not to be involved in catalysis. Complex I functions in the transfer of electrons from NADH to the respiratory chain. The immediate electron acceptor for the enzyme is believed to be ubiquinone.</text>
</comment>
<sequence length="187" mass="21670">MYKYSNFDIRVFIALAILLLLVCHEAFDQVHRAIVGAWKILRELFSPTGANTECILKVERLPFGSSNFLSDGMDCINQNVIMVHLFRLLSEHAVDWKCPDWREYNLDNPKLQKYVKSLAVKGLKDPWIRNYAWQFSSKVYQTPWQFMKSTIFARVPHGLALAVLITAGVKGYELLRHEQSTNNIVHE</sequence>
<keyword evidence="5" id="KW-0679">Respiratory chain</keyword>
<comment type="similarity">
    <text evidence="3">Belongs to the complex I NDUFB3 subunit family.</text>
</comment>
<evidence type="ECO:0000256" key="12">
    <source>
        <dbReference type="SAM" id="SignalP"/>
    </source>
</evidence>
<proteinExistence type="inferred from homology"/>
<evidence type="ECO:0000256" key="9">
    <source>
        <dbReference type="ARBA" id="ARBA00022989"/>
    </source>
</evidence>
<protein>
    <submittedName>
        <fullName evidence="13">Uncharacterized protein</fullName>
    </submittedName>
</protein>
<evidence type="ECO:0000313" key="14">
    <source>
        <dbReference type="Proteomes" id="UP000324629"/>
    </source>
</evidence>
<name>A0A5J4N9K9_9TREM</name>
<evidence type="ECO:0000256" key="8">
    <source>
        <dbReference type="ARBA" id="ARBA00022982"/>
    </source>
</evidence>
<dbReference type="EMBL" id="QNGE01005298">
    <property type="protein sequence ID" value="KAA3672137.1"/>
    <property type="molecule type" value="Genomic_DNA"/>
</dbReference>
<evidence type="ECO:0000256" key="3">
    <source>
        <dbReference type="ARBA" id="ARBA00005667"/>
    </source>
</evidence>
<keyword evidence="6" id="KW-0812">Transmembrane</keyword>
<dbReference type="Pfam" id="PF08122">
    <property type="entry name" value="NDUF_B12"/>
    <property type="match status" value="1"/>
</dbReference>
<evidence type="ECO:0000256" key="4">
    <source>
        <dbReference type="ARBA" id="ARBA00022448"/>
    </source>
</evidence>
<evidence type="ECO:0000256" key="2">
    <source>
        <dbReference type="ARBA" id="ARBA00004298"/>
    </source>
</evidence>
<dbReference type="InterPro" id="IPR012576">
    <property type="entry name" value="NDUFB3"/>
</dbReference>
<keyword evidence="12" id="KW-0732">Signal</keyword>
<keyword evidence="10" id="KW-0496">Mitochondrion</keyword>
<dbReference type="GO" id="GO:0005743">
    <property type="term" value="C:mitochondrial inner membrane"/>
    <property type="evidence" value="ECO:0007669"/>
    <property type="project" value="UniProtKB-SubCell"/>
</dbReference>
<keyword evidence="8" id="KW-0249">Electron transport</keyword>
<evidence type="ECO:0000256" key="5">
    <source>
        <dbReference type="ARBA" id="ARBA00022660"/>
    </source>
</evidence>
<comment type="subcellular location">
    <subcellularLocation>
        <location evidence="2">Mitochondrion inner membrane</location>
        <topology evidence="2">Single-pass membrane protein</topology>
        <orientation evidence="2">Matrix side</orientation>
    </subcellularLocation>
</comment>
<feature type="signal peptide" evidence="12">
    <location>
        <begin position="1"/>
        <end position="26"/>
    </location>
</feature>
<evidence type="ECO:0000256" key="6">
    <source>
        <dbReference type="ARBA" id="ARBA00022692"/>
    </source>
</evidence>
<feature type="chain" id="PRO_5023921698" evidence="12">
    <location>
        <begin position="27"/>
        <end position="187"/>
    </location>
</feature>
<keyword evidence="7" id="KW-0999">Mitochondrion inner membrane</keyword>
<evidence type="ECO:0000256" key="10">
    <source>
        <dbReference type="ARBA" id="ARBA00023128"/>
    </source>
</evidence>
<reference evidence="13 14" key="1">
    <citation type="journal article" date="2019" name="Gigascience">
        <title>Whole-genome sequence of the oriental lung fluke Paragonimus westermani.</title>
        <authorList>
            <person name="Oey H."/>
            <person name="Zakrzewski M."/>
            <person name="Narain K."/>
            <person name="Devi K.R."/>
            <person name="Agatsuma T."/>
            <person name="Nawaratna S."/>
            <person name="Gobert G.N."/>
            <person name="Jones M.K."/>
            <person name="Ragan M.A."/>
            <person name="McManus D.P."/>
            <person name="Krause L."/>
        </authorList>
    </citation>
    <scope>NUCLEOTIDE SEQUENCE [LARGE SCALE GENOMIC DNA]</scope>
    <source>
        <strain evidence="13 14">IND2009</strain>
    </source>
</reference>
<evidence type="ECO:0000256" key="7">
    <source>
        <dbReference type="ARBA" id="ARBA00022792"/>
    </source>
</evidence>
<dbReference type="Proteomes" id="UP000324629">
    <property type="component" value="Unassembled WGS sequence"/>
</dbReference>
<gene>
    <name evidence="13" type="ORF">DEA37_0002977</name>
</gene>
<keyword evidence="11" id="KW-0472">Membrane</keyword>
<keyword evidence="14" id="KW-1185">Reference proteome</keyword>
<evidence type="ECO:0000256" key="11">
    <source>
        <dbReference type="ARBA" id="ARBA00023136"/>
    </source>
</evidence>
<keyword evidence="9" id="KW-1133">Transmembrane helix</keyword>
<accession>A0A5J4N9K9</accession>
<dbReference type="GO" id="GO:0022900">
    <property type="term" value="P:electron transport chain"/>
    <property type="evidence" value="ECO:0007669"/>
    <property type="project" value="InterPro"/>
</dbReference>
<keyword evidence="4" id="KW-0813">Transport</keyword>
<evidence type="ECO:0000256" key="1">
    <source>
        <dbReference type="ARBA" id="ARBA00003195"/>
    </source>
</evidence>
<dbReference type="AlphaFoldDB" id="A0A5J4N9K9"/>